<evidence type="ECO:0000313" key="2">
    <source>
        <dbReference type="Proteomes" id="UP000000467"/>
    </source>
</evidence>
<reference evidence="1 2" key="1">
    <citation type="journal article" date="2012" name="BMC Genomics">
        <title>Genome-guided analysis of physiological and morphological traits of the fermentative acetate oxidizer Thermacetogenium phaeum.</title>
        <authorList>
            <person name="Oehler D."/>
            <person name="Poehlein A."/>
            <person name="Leimbach A."/>
            <person name="Muller N."/>
            <person name="Daniel R."/>
            <person name="Gottschalk G."/>
            <person name="Schink B."/>
        </authorList>
    </citation>
    <scope>NUCLEOTIDE SEQUENCE [LARGE SCALE GENOMIC DNA]</scope>
    <source>
        <strain evidence="2">ATCC BAA-254 / DSM 26808 / PB</strain>
    </source>
</reference>
<dbReference type="AlphaFoldDB" id="K4LHY1"/>
<accession>K4LHY1</accession>
<dbReference type="STRING" id="1089553.Tph_c14630"/>
<gene>
    <name evidence="1" type="ordered locus">Tph_c14630</name>
</gene>
<sequence length="506" mass="55392">MGIITPWVRVPTAQYVMVTAKNNQGSPITIRVWNGSTNYEGTGTLTFFAEANTGGNYPAYLIYVKSSTPFNDVQVVFSEPYSVVCTDSSWQYTPVDGVKYSSVTLPTNVQPGKTFSVQVQVANTGHKEWYGTAVPSWWPSSYGNGITRLSYHWYDQSGNLVVMGGLKTSFPGVVNPGTAVNRTMTIQAPSQPGTYKLVIDCAQEDVAWFGPVQGVNWPTIEANILVGGKQRDVYFSPVAVPKYMITGQRYTIRVTVTNKGTTAWSQSKCRLGYYWVDKNGKKLNERGYDLPLNVQPGSSVTFDMAVAAPSKPGAYSLVISMASVIQNGLAWWCEDDQDPCPYIKADVQIPDGDLLQGMITYDGEDYWIGVTLLDSQGPDLSTVAGKDAIVWGDGKGPEQKIFLVSSIEEYFPSDWNAVVTFDLDKDVLCNDPVAGDPEAPAGDPVGQPRADGYAYCRVTYHYPVPLKGFWRMVSNAGVPLWRGEEPPSRSLIGEAFFVSGETGDQT</sequence>
<dbReference type="KEGG" id="tpz:Tph_c14630"/>
<name>K4LHY1_THEPS</name>
<protein>
    <recommendedName>
        <fullName evidence="3">CARDB domain-containing protein</fullName>
    </recommendedName>
</protein>
<organism evidence="1 2">
    <name type="scientific">Thermacetogenium phaeum (strain ATCC BAA-254 / DSM 26808 / PB)</name>
    <dbReference type="NCBI Taxonomy" id="1089553"/>
    <lineage>
        <taxon>Bacteria</taxon>
        <taxon>Bacillati</taxon>
        <taxon>Bacillota</taxon>
        <taxon>Clostridia</taxon>
        <taxon>Thermoanaerobacterales</taxon>
        <taxon>Thermoanaerobacteraceae</taxon>
        <taxon>Thermacetogenium</taxon>
    </lineage>
</organism>
<dbReference type="RefSeq" id="WP_015050552.1">
    <property type="nucleotide sequence ID" value="NC_018870.1"/>
</dbReference>
<keyword evidence="2" id="KW-1185">Reference proteome</keyword>
<dbReference type="InterPro" id="IPR013783">
    <property type="entry name" value="Ig-like_fold"/>
</dbReference>
<dbReference type="Gene3D" id="2.60.40.10">
    <property type="entry name" value="Immunoglobulins"/>
    <property type="match status" value="2"/>
</dbReference>
<evidence type="ECO:0008006" key="3">
    <source>
        <dbReference type="Google" id="ProtNLM"/>
    </source>
</evidence>
<dbReference type="eggNOG" id="COG1361">
    <property type="taxonomic scope" value="Bacteria"/>
</dbReference>
<evidence type="ECO:0000313" key="1">
    <source>
        <dbReference type="EMBL" id="AFV11672.1"/>
    </source>
</evidence>
<dbReference type="EMBL" id="CP003732">
    <property type="protein sequence ID" value="AFV11672.1"/>
    <property type="molecule type" value="Genomic_DNA"/>
</dbReference>
<dbReference type="Proteomes" id="UP000000467">
    <property type="component" value="Chromosome"/>
</dbReference>
<proteinExistence type="predicted"/>
<dbReference type="OrthoDB" id="1727305at2"/>
<dbReference type="HOGENOM" id="CLU_538532_0_0_9"/>